<feature type="transmembrane region" description="Helical" evidence="2">
    <location>
        <begin position="30"/>
        <end position="54"/>
    </location>
</feature>
<proteinExistence type="predicted"/>
<comment type="caution">
    <text evidence="3">The sequence shown here is derived from an EMBL/GenBank/DDBJ whole genome shotgun (WGS) entry which is preliminary data.</text>
</comment>
<accession>A0ABS9XQ82</accession>
<reference evidence="3" key="1">
    <citation type="submission" date="2022-03" db="EMBL/GenBank/DDBJ databases">
        <title>Streptomyces 7R015 and 7R016 isolated from Barleria lupulina in Thailand.</title>
        <authorList>
            <person name="Kanchanasin P."/>
            <person name="Phongsopitanun W."/>
            <person name="Tanasupawat S."/>
        </authorList>
    </citation>
    <scope>NUCLEOTIDE SEQUENCE</scope>
    <source>
        <strain evidence="3">7R016</strain>
    </source>
</reference>
<keyword evidence="2" id="KW-0472">Membrane</keyword>
<sequence>MTTLDSPAADPAAVADGLAPTPRRPHLVRFAFAGQWPMMLSGGMSVLVGAQFMVRASASGPRLTHVGGYAVLGGVSLLVSALRLGRLSQAA</sequence>
<gene>
    <name evidence="3" type="ORF">MQN93_30640</name>
</gene>
<organism evidence="3 4">
    <name type="scientific">Streptomyces spinosisporus</name>
    <dbReference type="NCBI Taxonomy" id="2927582"/>
    <lineage>
        <taxon>Bacteria</taxon>
        <taxon>Bacillati</taxon>
        <taxon>Actinomycetota</taxon>
        <taxon>Actinomycetes</taxon>
        <taxon>Kitasatosporales</taxon>
        <taxon>Streptomycetaceae</taxon>
        <taxon>Streptomyces</taxon>
    </lineage>
</organism>
<evidence type="ECO:0000256" key="2">
    <source>
        <dbReference type="SAM" id="Phobius"/>
    </source>
</evidence>
<dbReference type="RefSeq" id="WP_242712100.1">
    <property type="nucleotide sequence ID" value="NZ_JALDAX010000014.1"/>
</dbReference>
<evidence type="ECO:0000313" key="4">
    <source>
        <dbReference type="Proteomes" id="UP001165270"/>
    </source>
</evidence>
<keyword evidence="4" id="KW-1185">Reference proteome</keyword>
<protein>
    <submittedName>
        <fullName evidence="3">Uncharacterized protein</fullName>
    </submittedName>
</protein>
<evidence type="ECO:0000313" key="3">
    <source>
        <dbReference type="EMBL" id="MCI3244090.1"/>
    </source>
</evidence>
<dbReference type="EMBL" id="JALDAX010000014">
    <property type="protein sequence ID" value="MCI3244090.1"/>
    <property type="molecule type" value="Genomic_DNA"/>
</dbReference>
<feature type="transmembrane region" description="Helical" evidence="2">
    <location>
        <begin position="66"/>
        <end position="85"/>
    </location>
</feature>
<feature type="region of interest" description="Disordered" evidence="1">
    <location>
        <begin position="1"/>
        <end position="21"/>
    </location>
</feature>
<keyword evidence="2" id="KW-1133">Transmembrane helix</keyword>
<keyword evidence="2" id="KW-0812">Transmembrane</keyword>
<dbReference type="Proteomes" id="UP001165270">
    <property type="component" value="Unassembled WGS sequence"/>
</dbReference>
<name>A0ABS9XQ82_9ACTN</name>
<evidence type="ECO:0000256" key="1">
    <source>
        <dbReference type="SAM" id="MobiDB-lite"/>
    </source>
</evidence>
<feature type="compositionally biased region" description="Low complexity" evidence="1">
    <location>
        <begin position="1"/>
        <end position="20"/>
    </location>
</feature>